<evidence type="ECO:0000313" key="2">
    <source>
        <dbReference type="Proteomes" id="UP000054018"/>
    </source>
</evidence>
<dbReference type="AlphaFoldDB" id="A0A0C9YY73"/>
<protein>
    <submittedName>
        <fullName evidence="1">Uncharacterized protein</fullName>
    </submittedName>
</protein>
<organism evidence="1 2">
    <name type="scientific">Pisolithus microcarpus 441</name>
    <dbReference type="NCBI Taxonomy" id="765257"/>
    <lineage>
        <taxon>Eukaryota</taxon>
        <taxon>Fungi</taxon>
        <taxon>Dikarya</taxon>
        <taxon>Basidiomycota</taxon>
        <taxon>Agaricomycotina</taxon>
        <taxon>Agaricomycetes</taxon>
        <taxon>Agaricomycetidae</taxon>
        <taxon>Boletales</taxon>
        <taxon>Sclerodermatineae</taxon>
        <taxon>Pisolithaceae</taxon>
        <taxon>Pisolithus</taxon>
    </lineage>
</organism>
<reference evidence="1 2" key="1">
    <citation type="submission" date="2014-04" db="EMBL/GenBank/DDBJ databases">
        <authorList>
            <consortium name="DOE Joint Genome Institute"/>
            <person name="Kuo A."/>
            <person name="Kohler A."/>
            <person name="Costa M.D."/>
            <person name="Nagy L.G."/>
            <person name="Floudas D."/>
            <person name="Copeland A."/>
            <person name="Barry K.W."/>
            <person name="Cichocki N."/>
            <person name="Veneault-Fourrey C."/>
            <person name="LaButti K."/>
            <person name="Lindquist E.A."/>
            <person name="Lipzen A."/>
            <person name="Lundell T."/>
            <person name="Morin E."/>
            <person name="Murat C."/>
            <person name="Sun H."/>
            <person name="Tunlid A."/>
            <person name="Henrissat B."/>
            <person name="Grigoriev I.V."/>
            <person name="Hibbett D.S."/>
            <person name="Martin F."/>
            <person name="Nordberg H.P."/>
            <person name="Cantor M.N."/>
            <person name="Hua S.X."/>
        </authorList>
    </citation>
    <scope>NUCLEOTIDE SEQUENCE [LARGE SCALE GENOMIC DNA]</scope>
    <source>
        <strain evidence="1 2">441</strain>
    </source>
</reference>
<evidence type="ECO:0000313" key="1">
    <source>
        <dbReference type="EMBL" id="KIK15107.1"/>
    </source>
</evidence>
<name>A0A0C9YY73_9AGAM</name>
<dbReference type="HOGENOM" id="CLU_2942673_0_0_1"/>
<accession>A0A0C9YY73</accession>
<dbReference type="EMBL" id="KN833906">
    <property type="protein sequence ID" value="KIK15107.1"/>
    <property type="molecule type" value="Genomic_DNA"/>
</dbReference>
<sequence length="60" mass="6817">MRIQPVFYNWRNAWGVFVLDVRGLVLLTAVEGLELSVLVLTLQTTMKTAHHVVRLMPVAL</sequence>
<proteinExistence type="predicted"/>
<keyword evidence="2" id="KW-1185">Reference proteome</keyword>
<reference evidence="2" key="2">
    <citation type="submission" date="2015-01" db="EMBL/GenBank/DDBJ databases">
        <title>Evolutionary Origins and Diversification of the Mycorrhizal Mutualists.</title>
        <authorList>
            <consortium name="DOE Joint Genome Institute"/>
            <consortium name="Mycorrhizal Genomics Consortium"/>
            <person name="Kohler A."/>
            <person name="Kuo A."/>
            <person name="Nagy L.G."/>
            <person name="Floudas D."/>
            <person name="Copeland A."/>
            <person name="Barry K.W."/>
            <person name="Cichocki N."/>
            <person name="Veneault-Fourrey C."/>
            <person name="LaButti K."/>
            <person name="Lindquist E.A."/>
            <person name="Lipzen A."/>
            <person name="Lundell T."/>
            <person name="Morin E."/>
            <person name="Murat C."/>
            <person name="Riley R."/>
            <person name="Ohm R."/>
            <person name="Sun H."/>
            <person name="Tunlid A."/>
            <person name="Henrissat B."/>
            <person name="Grigoriev I.V."/>
            <person name="Hibbett D.S."/>
            <person name="Martin F."/>
        </authorList>
    </citation>
    <scope>NUCLEOTIDE SEQUENCE [LARGE SCALE GENOMIC DNA]</scope>
    <source>
        <strain evidence="2">441</strain>
    </source>
</reference>
<dbReference type="Proteomes" id="UP000054018">
    <property type="component" value="Unassembled WGS sequence"/>
</dbReference>
<gene>
    <name evidence="1" type="ORF">PISMIDRAFT_16741</name>
</gene>